<dbReference type="InterPro" id="IPR059166">
    <property type="entry name" value="PLD-like_cat"/>
</dbReference>
<dbReference type="Proteomes" id="UP001597227">
    <property type="component" value="Unassembled WGS sequence"/>
</dbReference>
<organism evidence="1 2">
    <name type="scientific">Fredinandcohnia salidurans</name>
    <dbReference type="NCBI Taxonomy" id="2595041"/>
    <lineage>
        <taxon>Bacteria</taxon>
        <taxon>Bacillati</taxon>
        <taxon>Bacillota</taxon>
        <taxon>Bacilli</taxon>
        <taxon>Bacillales</taxon>
        <taxon>Bacillaceae</taxon>
        <taxon>Fredinandcohnia</taxon>
    </lineage>
</organism>
<dbReference type="Gene3D" id="3.30.870.10">
    <property type="entry name" value="Endonuclease Chain A"/>
    <property type="match status" value="1"/>
</dbReference>
<protein>
    <submittedName>
        <fullName evidence="1">Phospholipase D family protein</fullName>
    </submittedName>
</protein>
<proteinExistence type="predicted"/>
<name>A0ABW4MUI5_9BACI</name>
<dbReference type="CDD" id="cd09176">
    <property type="entry name" value="PLDc_unchar6"/>
    <property type="match status" value="1"/>
</dbReference>
<reference evidence="2" key="1">
    <citation type="journal article" date="2019" name="Int. J. Syst. Evol. Microbiol.">
        <title>The Global Catalogue of Microorganisms (GCM) 10K type strain sequencing project: providing services to taxonomists for standard genome sequencing and annotation.</title>
        <authorList>
            <consortium name="The Broad Institute Genomics Platform"/>
            <consortium name="The Broad Institute Genome Sequencing Center for Infectious Disease"/>
            <person name="Wu L."/>
            <person name="Ma J."/>
        </authorList>
    </citation>
    <scope>NUCLEOTIDE SEQUENCE [LARGE SCALE GENOMIC DNA]</scope>
    <source>
        <strain evidence="2">CCUG 15531</strain>
    </source>
</reference>
<accession>A0ABW4MUI5</accession>
<evidence type="ECO:0000313" key="1">
    <source>
        <dbReference type="EMBL" id="MFD1781634.1"/>
    </source>
</evidence>
<comment type="caution">
    <text evidence="1">The sequence shown here is derived from an EMBL/GenBank/DDBJ whole genome shotgun (WGS) entry which is preliminary data.</text>
</comment>
<keyword evidence="2" id="KW-1185">Reference proteome</keyword>
<gene>
    <name evidence="1" type="ORF">ACFSFW_23590</name>
</gene>
<evidence type="ECO:0000313" key="2">
    <source>
        <dbReference type="Proteomes" id="UP001597227"/>
    </source>
</evidence>
<dbReference type="RefSeq" id="WP_388042058.1">
    <property type="nucleotide sequence ID" value="NZ_JBHUEK010000034.1"/>
</dbReference>
<dbReference type="EMBL" id="JBHUEK010000034">
    <property type="protein sequence ID" value="MFD1781634.1"/>
    <property type="molecule type" value="Genomic_DNA"/>
</dbReference>
<sequence length="590" mass="68441">MLKPDKNRLNYSDILKPPVDYEVEFAMGTTYSLDLEALIGVPLALSLAEEMSHTFQDNPIFMLEGLRRASDKFLIFCEAGQIKVPQKNNTIFALLENSVSEIALENDLSFHPKVWLVKYVNKENRELYRLLVLTRNLTFDRSWDIALALEGEKQEDVNPKTKPLKDFFDHLLPYVPDTTKVEAMKNLLSELDFVHFVPGGNFVDYDFLPLGIEGHGKDDTELFETYHDLIIMSPFLSGSTLKELTEKKLSDEKFVLITRRTELHKLQNDILDYCDIYVLKEMIVEGEGVISEEDDEDMEIAQPQDIHAKLYVKSKYNQHHFYIGSANCSRNAFHGNVEFLLKLKYKKYGFRIQQLLEDLFGKDEEDNPFEKIESLPDIEEEKDEDLLEQLQKGIKQLSRSDLRAIVTETQGTYSLAIHSNELPNTVRFFIKPLLSQVQEQFLEETVLFSDLSLLELGEFYTVKAVIGDTQVERIIKIDTEGIPAERDSEIYKSIIRDPMTFLRYVAFLLADDFLLAALEQSERNKKGDFAWDSAYMDGPILYENMLRTVSRSPEKLNDVEYVIDIIRDEEIIPEDFEKLYQTFKRANQNR</sequence>